<evidence type="ECO:0000256" key="5">
    <source>
        <dbReference type="ARBA" id="ARBA00022824"/>
    </source>
</evidence>
<dbReference type="InterPro" id="IPR024842">
    <property type="entry name" value="TRIQK"/>
</dbReference>
<keyword evidence="7 8" id="KW-0472">Membrane</keyword>
<dbReference type="PANTHER" id="PTHR20583:SF1">
    <property type="entry name" value="TRIPLE QXXK_R MOTIF-CONTAINING PROTEIN"/>
    <property type="match status" value="1"/>
</dbReference>
<evidence type="ECO:0000313" key="10">
    <source>
        <dbReference type="Proteomes" id="UP000694546"/>
    </source>
</evidence>
<evidence type="ECO:0000256" key="4">
    <source>
        <dbReference type="ARBA" id="ARBA00022692"/>
    </source>
</evidence>
<sequence length="82" mass="9426">MGRKDASATKLQMDQYRKQIGKQDNKKTKSVLKATQLKADAKRSAFGIRDVFLMLAAILFLLLFIYAFFYLNLSTELDLDMD</sequence>
<feature type="transmembrane region" description="Helical" evidence="8">
    <location>
        <begin position="51"/>
        <end position="71"/>
    </location>
</feature>
<evidence type="ECO:0000256" key="8">
    <source>
        <dbReference type="SAM" id="Phobius"/>
    </source>
</evidence>
<evidence type="ECO:0000256" key="6">
    <source>
        <dbReference type="ARBA" id="ARBA00022989"/>
    </source>
</evidence>
<reference evidence="9" key="2">
    <citation type="submission" date="2025-09" db="UniProtKB">
        <authorList>
            <consortium name="Ensembl"/>
        </authorList>
    </citation>
    <scope>IDENTIFICATION</scope>
</reference>
<name>A0A8C5FDF7_GADMO</name>
<evidence type="ECO:0000256" key="1">
    <source>
        <dbReference type="ARBA" id="ARBA00004389"/>
    </source>
</evidence>
<dbReference type="Ensembl" id="ENSGMOT00000076575.1">
    <property type="protein sequence ID" value="ENSGMOP00000028531.1"/>
    <property type="gene ID" value="ENSGMOG00000031842.1"/>
</dbReference>
<reference evidence="9" key="1">
    <citation type="submission" date="2025-08" db="UniProtKB">
        <authorList>
            <consortium name="Ensembl"/>
        </authorList>
    </citation>
    <scope>IDENTIFICATION</scope>
</reference>
<dbReference type="Pfam" id="PF15168">
    <property type="entry name" value="TRIQK"/>
    <property type="match status" value="1"/>
</dbReference>
<dbReference type="OMA" id="NIGKQDY"/>
<dbReference type="PANTHER" id="PTHR20583">
    <property type="entry name" value="TRIPLE QXXK/R MOTIF-CONTAINING PROTEIN"/>
    <property type="match status" value="1"/>
</dbReference>
<evidence type="ECO:0000256" key="2">
    <source>
        <dbReference type="ARBA" id="ARBA00007709"/>
    </source>
</evidence>
<evidence type="ECO:0000313" key="9">
    <source>
        <dbReference type="Ensembl" id="ENSGMOP00000028531.1"/>
    </source>
</evidence>
<protein>
    <recommendedName>
        <fullName evidence="3">Triple QxxK/R motif-containing protein</fullName>
    </recommendedName>
</protein>
<dbReference type="AlphaFoldDB" id="A0A8C5FDF7"/>
<dbReference type="Proteomes" id="UP000694546">
    <property type="component" value="Chromosome 22"/>
</dbReference>
<comment type="subcellular location">
    <subcellularLocation>
        <location evidence="1">Endoplasmic reticulum membrane</location>
        <topology evidence="1">Single-pass membrane protein</topology>
    </subcellularLocation>
</comment>
<evidence type="ECO:0000256" key="3">
    <source>
        <dbReference type="ARBA" id="ARBA00014257"/>
    </source>
</evidence>
<gene>
    <name evidence="9" type="primary">TRIQK</name>
</gene>
<evidence type="ECO:0000256" key="7">
    <source>
        <dbReference type="ARBA" id="ARBA00023136"/>
    </source>
</evidence>
<keyword evidence="10" id="KW-1185">Reference proteome</keyword>
<keyword evidence="4 8" id="KW-0812">Transmembrane</keyword>
<organism evidence="9 10">
    <name type="scientific">Gadus morhua</name>
    <name type="common">Atlantic cod</name>
    <dbReference type="NCBI Taxonomy" id="8049"/>
    <lineage>
        <taxon>Eukaryota</taxon>
        <taxon>Metazoa</taxon>
        <taxon>Chordata</taxon>
        <taxon>Craniata</taxon>
        <taxon>Vertebrata</taxon>
        <taxon>Euteleostomi</taxon>
        <taxon>Actinopterygii</taxon>
        <taxon>Neopterygii</taxon>
        <taxon>Teleostei</taxon>
        <taxon>Neoteleostei</taxon>
        <taxon>Acanthomorphata</taxon>
        <taxon>Zeiogadaria</taxon>
        <taxon>Gadariae</taxon>
        <taxon>Gadiformes</taxon>
        <taxon>Gadoidei</taxon>
        <taxon>Gadidae</taxon>
        <taxon>Gadus</taxon>
    </lineage>
</organism>
<keyword evidence="6 8" id="KW-1133">Transmembrane helix</keyword>
<proteinExistence type="inferred from homology"/>
<dbReference type="GO" id="GO:0005789">
    <property type="term" value="C:endoplasmic reticulum membrane"/>
    <property type="evidence" value="ECO:0007669"/>
    <property type="project" value="UniProtKB-SubCell"/>
</dbReference>
<dbReference type="GeneTree" id="ENSGT00390000017350"/>
<keyword evidence="5" id="KW-0256">Endoplasmic reticulum</keyword>
<accession>A0A8C5FDF7</accession>
<comment type="similarity">
    <text evidence="2">Belongs to the TRIQK family.</text>
</comment>